<feature type="transmembrane region" description="Helical" evidence="2">
    <location>
        <begin position="70"/>
        <end position="93"/>
    </location>
</feature>
<dbReference type="Gene3D" id="3.30.70.1450">
    <property type="entry name" value="Regulator of K+ conductance, C-terminal domain"/>
    <property type="match status" value="1"/>
</dbReference>
<evidence type="ECO:0000313" key="5">
    <source>
        <dbReference type="EMBL" id="MBB6061590.1"/>
    </source>
</evidence>
<evidence type="ECO:0000256" key="2">
    <source>
        <dbReference type="SAM" id="Phobius"/>
    </source>
</evidence>
<keyword evidence="5" id="KW-0407">Ion channel</keyword>
<evidence type="ECO:0000259" key="4">
    <source>
        <dbReference type="PROSITE" id="PS51202"/>
    </source>
</evidence>
<keyword evidence="2" id="KW-0812">Transmembrane</keyword>
<dbReference type="GO" id="GO:0006813">
    <property type="term" value="P:potassium ion transport"/>
    <property type="evidence" value="ECO:0007669"/>
    <property type="project" value="InterPro"/>
</dbReference>
<dbReference type="GO" id="GO:0008324">
    <property type="term" value="F:monoatomic cation transmembrane transporter activity"/>
    <property type="evidence" value="ECO:0007669"/>
    <property type="project" value="InterPro"/>
</dbReference>
<dbReference type="SUPFAM" id="SSF51735">
    <property type="entry name" value="NAD(P)-binding Rossmann-fold domains"/>
    <property type="match status" value="1"/>
</dbReference>
<evidence type="ECO:0000256" key="1">
    <source>
        <dbReference type="ARBA" id="ARBA00004651"/>
    </source>
</evidence>
<dbReference type="PANTHER" id="PTHR43833:SF9">
    <property type="entry name" value="POTASSIUM CHANNEL PROTEIN YUGO-RELATED"/>
    <property type="match status" value="1"/>
</dbReference>
<dbReference type="PROSITE" id="PS51201">
    <property type="entry name" value="RCK_N"/>
    <property type="match status" value="1"/>
</dbReference>
<dbReference type="SUPFAM" id="SSF81324">
    <property type="entry name" value="Voltage-gated potassium channels"/>
    <property type="match status" value="1"/>
</dbReference>
<dbReference type="Proteomes" id="UP000555828">
    <property type="component" value="Unassembled WGS sequence"/>
</dbReference>
<protein>
    <submittedName>
        <fullName evidence="5">Voltage-gated potassium channel</fullName>
    </submittedName>
</protein>
<dbReference type="EMBL" id="JACHEX010000001">
    <property type="protein sequence ID" value="MBB6061590.1"/>
    <property type="molecule type" value="Genomic_DNA"/>
</dbReference>
<dbReference type="AlphaFoldDB" id="A0A841GRE1"/>
<feature type="domain" description="RCK N-terminal" evidence="3">
    <location>
        <begin position="114"/>
        <end position="234"/>
    </location>
</feature>
<evidence type="ECO:0000259" key="3">
    <source>
        <dbReference type="PROSITE" id="PS51201"/>
    </source>
</evidence>
<organism evidence="5 6">
    <name type="scientific">Thermosipho japonicus</name>
    <dbReference type="NCBI Taxonomy" id="90323"/>
    <lineage>
        <taxon>Bacteria</taxon>
        <taxon>Thermotogati</taxon>
        <taxon>Thermotogota</taxon>
        <taxon>Thermotogae</taxon>
        <taxon>Thermotogales</taxon>
        <taxon>Fervidobacteriaceae</taxon>
        <taxon>Thermosipho</taxon>
    </lineage>
</organism>
<keyword evidence="6" id="KW-1185">Reference proteome</keyword>
<dbReference type="InterPro" id="IPR006037">
    <property type="entry name" value="RCK_C"/>
</dbReference>
<dbReference type="SUPFAM" id="SSF116726">
    <property type="entry name" value="TrkA C-terminal domain-like"/>
    <property type="match status" value="1"/>
</dbReference>
<feature type="domain" description="RCK C-terminal" evidence="4">
    <location>
        <begin position="256"/>
        <end position="340"/>
    </location>
</feature>
<feature type="transmembrane region" description="Helical" evidence="2">
    <location>
        <begin position="14"/>
        <end position="34"/>
    </location>
</feature>
<gene>
    <name evidence="5" type="ORF">HNP65_000012</name>
</gene>
<dbReference type="Pfam" id="PF02080">
    <property type="entry name" value="TrkA_C"/>
    <property type="match status" value="1"/>
</dbReference>
<reference evidence="5 6" key="1">
    <citation type="submission" date="2020-08" db="EMBL/GenBank/DDBJ databases">
        <title>Genomic Encyclopedia of Type Strains, Phase IV (KMG-IV): sequencing the most valuable type-strain genomes for metagenomic binning, comparative biology and taxonomic classification.</title>
        <authorList>
            <person name="Goeker M."/>
        </authorList>
    </citation>
    <scope>NUCLEOTIDE SEQUENCE [LARGE SCALE GENOMIC DNA]</scope>
    <source>
        <strain evidence="5 6">DSM 13481</strain>
    </source>
</reference>
<evidence type="ECO:0000313" key="6">
    <source>
        <dbReference type="Proteomes" id="UP000555828"/>
    </source>
</evidence>
<dbReference type="Pfam" id="PF07885">
    <property type="entry name" value="Ion_trans_2"/>
    <property type="match status" value="1"/>
</dbReference>
<dbReference type="Gene3D" id="1.10.287.70">
    <property type="match status" value="1"/>
</dbReference>
<comment type="caution">
    <text evidence="5">The sequence shown here is derived from an EMBL/GenBank/DDBJ whole genome shotgun (WGS) entry which is preliminary data.</text>
</comment>
<dbReference type="InterPro" id="IPR050721">
    <property type="entry name" value="Trk_Ktr_HKT_K-transport"/>
</dbReference>
<dbReference type="Gene3D" id="3.40.50.720">
    <property type="entry name" value="NAD(P)-binding Rossmann-like Domain"/>
    <property type="match status" value="1"/>
</dbReference>
<proteinExistence type="predicted"/>
<dbReference type="PANTHER" id="PTHR43833">
    <property type="entry name" value="POTASSIUM CHANNEL PROTEIN 2-RELATED-RELATED"/>
    <property type="match status" value="1"/>
</dbReference>
<dbReference type="Pfam" id="PF02254">
    <property type="entry name" value="TrkA_N"/>
    <property type="match status" value="1"/>
</dbReference>
<dbReference type="InterPro" id="IPR036291">
    <property type="entry name" value="NAD(P)-bd_dom_sf"/>
</dbReference>
<dbReference type="PROSITE" id="PS51202">
    <property type="entry name" value="RCK_C"/>
    <property type="match status" value="1"/>
</dbReference>
<dbReference type="GO" id="GO:0005886">
    <property type="term" value="C:plasma membrane"/>
    <property type="evidence" value="ECO:0007669"/>
    <property type="project" value="UniProtKB-SubCell"/>
</dbReference>
<keyword evidence="5" id="KW-0406">Ion transport</keyword>
<name>A0A841GRE1_9BACT</name>
<sequence>MNRENIEKTLLKQIAFFSILIVIVLLLGVLYYHYFEGLPFVDAFFFTAITISTVGYTMPENLSETGRLFTSFLIFLGVSVVLYGVSTVTAIIVEGKLSNYMKERRNRKMISKLKDHIIVVGAGKTGQYVIGELIREKENFVIIDLNEENINKVVEGYNISIPYIVGDAAEEDILLEAGVTKAKALITTLPEDHVNVFVVLSARTLNPTMTIISKVTDVASIRKLIYAGATTVVAAAEIAGTRMARLTTRPDSVNFLDLFAFGNESYRIEEVKIPPKSSIISKKLSELQLSKKFKIMVVAALRKGENIFGPDGDFEILEDDSLMIMGRKEDIEKFKEFAKL</sequence>
<dbReference type="RefSeq" id="WP_184618372.1">
    <property type="nucleotide sequence ID" value="NZ_JACHEX010000001.1"/>
</dbReference>
<dbReference type="InterPro" id="IPR013099">
    <property type="entry name" value="K_chnl_dom"/>
</dbReference>
<keyword evidence="2" id="KW-1133">Transmembrane helix</keyword>
<accession>A0A841GRE1</accession>
<dbReference type="InterPro" id="IPR036721">
    <property type="entry name" value="RCK_C_sf"/>
</dbReference>
<keyword evidence="2" id="KW-0472">Membrane</keyword>
<comment type="subcellular location">
    <subcellularLocation>
        <location evidence="1">Cell membrane</location>
        <topology evidence="1">Multi-pass membrane protein</topology>
    </subcellularLocation>
</comment>
<dbReference type="InterPro" id="IPR003148">
    <property type="entry name" value="RCK_N"/>
</dbReference>
<keyword evidence="5" id="KW-0813">Transport</keyword>
<feature type="transmembrane region" description="Helical" evidence="2">
    <location>
        <begin position="40"/>
        <end position="58"/>
    </location>
</feature>